<sequence>MYSFSPAGKTGKLNDEEIAFSSSDVLIDRSFSFKSKLSSNEMERGGSSCAENALRATSSYWHDETLDPGCAVREEINEMEKILNDFDRKTKWKHLISLQCGDLGSNEGDELLPLKHNKKISNVIDIRIQGDFEFDVFLSGGDNTTNFLQK</sequence>
<dbReference type="EMBL" id="ODYU01000327">
    <property type="protein sequence ID" value="SOQ34873.1"/>
    <property type="molecule type" value="Genomic_DNA"/>
</dbReference>
<dbReference type="AlphaFoldDB" id="A0A2H1V202"/>
<proteinExistence type="predicted"/>
<protein>
    <submittedName>
        <fullName evidence="1">SFRICE_037558</fullName>
    </submittedName>
</protein>
<name>A0A2H1V202_SPOFR</name>
<evidence type="ECO:0000313" key="1">
    <source>
        <dbReference type="EMBL" id="SOQ34873.1"/>
    </source>
</evidence>
<reference evidence="1" key="1">
    <citation type="submission" date="2016-07" db="EMBL/GenBank/DDBJ databases">
        <authorList>
            <person name="Bretaudeau A."/>
        </authorList>
    </citation>
    <scope>NUCLEOTIDE SEQUENCE</scope>
    <source>
        <strain evidence="1">Rice</strain>
        <tissue evidence="1">Whole body</tissue>
    </source>
</reference>
<gene>
    <name evidence="1" type="ORF">SFRICE_037558</name>
</gene>
<organism evidence="1">
    <name type="scientific">Spodoptera frugiperda</name>
    <name type="common">Fall armyworm</name>
    <dbReference type="NCBI Taxonomy" id="7108"/>
    <lineage>
        <taxon>Eukaryota</taxon>
        <taxon>Metazoa</taxon>
        <taxon>Ecdysozoa</taxon>
        <taxon>Arthropoda</taxon>
        <taxon>Hexapoda</taxon>
        <taxon>Insecta</taxon>
        <taxon>Pterygota</taxon>
        <taxon>Neoptera</taxon>
        <taxon>Endopterygota</taxon>
        <taxon>Lepidoptera</taxon>
        <taxon>Glossata</taxon>
        <taxon>Ditrysia</taxon>
        <taxon>Noctuoidea</taxon>
        <taxon>Noctuidae</taxon>
        <taxon>Amphipyrinae</taxon>
        <taxon>Spodoptera</taxon>
    </lineage>
</organism>
<accession>A0A2H1V202</accession>